<evidence type="ECO:0000256" key="5">
    <source>
        <dbReference type="ARBA" id="ARBA00022692"/>
    </source>
</evidence>
<protein>
    <recommendedName>
        <fullName evidence="15">Cytochrome P450</fullName>
    </recommendedName>
</protein>
<dbReference type="GO" id="GO:0016705">
    <property type="term" value="F:oxidoreductase activity, acting on paired donors, with incorporation or reduction of molecular oxygen"/>
    <property type="evidence" value="ECO:0007669"/>
    <property type="project" value="InterPro"/>
</dbReference>
<keyword evidence="11 12" id="KW-0472">Membrane</keyword>
<keyword evidence="5 12" id="KW-0812">Transmembrane</keyword>
<dbReference type="SUPFAM" id="SSF48264">
    <property type="entry name" value="Cytochrome P450"/>
    <property type="match status" value="1"/>
</dbReference>
<keyword evidence="10" id="KW-0503">Monooxygenase</keyword>
<dbReference type="GO" id="GO:0004497">
    <property type="term" value="F:monooxygenase activity"/>
    <property type="evidence" value="ECO:0007669"/>
    <property type="project" value="UniProtKB-KW"/>
</dbReference>
<dbReference type="Proteomes" id="UP000292702">
    <property type="component" value="Unassembled WGS sequence"/>
</dbReference>
<evidence type="ECO:0000313" key="13">
    <source>
        <dbReference type="EMBL" id="TCD62555.1"/>
    </source>
</evidence>
<evidence type="ECO:0000256" key="10">
    <source>
        <dbReference type="ARBA" id="ARBA00023033"/>
    </source>
</evidence>
<keyword evidence="6" id="KW-0479">Metal-binding</keyword>
<dbReference type="PANTHER" id="PTHR46206:SF5">
    <property type="entry name" value="P450, PUTATIVE (EUROFUNG)-RELATED"/>
    <property type="match status" value="1"/>
</dbReference>
<evidence type="ECO:0000256" key="8">
    <source>
        <dbReference type="ARBA" id="ARBA00023002"/>
    </source>
</evidence>
<keyword evidence="9" id="KW-0408">Iron</keyword>
<comment type="subcellular location">
    <subcellularLocation>
        <location evidence="2">Membrane</location>
    </subcellularLocation>
</comment>
<dbReference type="STRING" id="92696.A0A4R0RB28"/>
<dbReference type="PANTHER" id="PTHR46206">
    <property type="entry name" value="CYTOCHROME P450"/>
    <property type="match status" value="1"/>
</dbReference>
<keyword evidence="7 12" id="KW-1133">Transmembrane helix</keyword>
<evidence type="ECO:0000256" key="2">
    <source>
        <dbReference type="ARBA" id="ARBA00004370"/>
    </source>
</evidence>
<comment type="cofactor">
    <cofactor evidence="1">
        <name>heme</name>
        <dbReference type="ChEBI" id="CHEBI:30413"/>
    </cofactor>
</comment>
<evidence type="ECO:0000256" key="7">
    <source>
        <dbReference type="ARBA" id="ARBA00022989"/>
    </source>
</evidence>
<dbReference type="EMBL" id="RWJN01000361">
    <property type="protein sequence ID" value="TCD62555.1"/>
    <property type="molecule type" value="Genomic_DNA"/>
</dbReference>
<evidence type="ECO:0000256" key="12">
    <source>
        <dbReference type="SAM" id="Phobius"/>
    </source>
</evidence>
<keyword evidence="14" id="KW-1185">Reference proteome</keyword>
<evidence type="ECO:0000256" key="6">
    <source>
        <dbReference type="ARBA" id="ARBA00022723"/>
    </source>
</evidence>
<dbReference type="OrthoDB" id="1844152at2759"/>
<dbReference type="GO" id="GO:0016020">
    <property type="term" value="C:membrane"/>
    <property type="evidence" value="ECO:0007669"/>
    <property type="project" value="UniProtKB-SubCell"/>
</dbReference>
<gene>
    <name evidence="13" type="ORF">EIP91_006733</name>
</gene>
<keyword evidence="8" id="KW-0560">Oxidoreductase</keyword>
<sequence length="245" mass="28232">MFSSSSSESLWVYVAAILVIWFTLVNLIKSERRKLSHIPSLTTDLPLLSYIGSFQFLFSPHTLLQRGYDKYKGKTFKVPEIFRWHVFVTSKVLVEELRKANDDELSFMDAMVEIHHVDYTFGQEVHSNPYHTPIIRTSLTRDLGVLYPEVRDELVTASNELIPVSDTWVKVQAYPTIMKIVCRTSNRIFIELPLCRNEEFVKLNIDYTIELVKTGYLIGAVPTFMRGLVSNLTSVTSMTKRSEEP</sequence>
<dbReference type="AlphaFoldDB" id="A0A4R0RB28"/>
<evidence type="ECO:0000256" key="11">
    <source>
        <dbReference type="ARBA" id="ARBA00023136"/>
    </source>
</evidence>
<evidence type="ECO:0000313" key="14">
    <source>
        <dbReference type="Proteomes" id="UP000292702"/>
    </source>
</evidence>
<feature type="transmembrane region" description="Helical" evidence="12">
    <location>
        <begin position="12"/>
        <end position="28"/>
    </location>
</feature>
<organism evidence="13 14">
    <name type="scientific">Steccherinum ochraceum</name>
    <dbReference type="NCBI Taxonomy" id="92696"/>
    <lineage>
        <taxon>Eukaryota</taxon>
        <taxon>Fungi</taxon>
        <taxon>Dikarya</taxon>
        <taxon>Basidiomycota</taxon>
        <taxon>Agaricomycotina</taxon>
        <taxon>Agaricomycetes</taxon>
        <taxon>Polyporales</taxon>
        <taxon>Steccherinaceae</taxon>
        <taxon>Steccherinum</taxon>
    </lineage>
</organism>
<evidence type="ECO:0000256" key="1">
    <source>
        <dbReference type="ARBA" id="ARBA00001971"/>
    </source>
</evidence>
<dbReference type="InterPro" id="IPR036396">
    <property type="entry name" value="Cyt_P450_sf"/>
</dbReference>
<dbReference type="GO" id="GO:0020037">
    <property type="term" value="F:heme binding"/>
    <property type="evidence" value="ECO:0007669"/>
    <property type="project" value="InterPro"/>
</dbReference>
<evidence type="ECO:0008006" key="15">
    <source>
        <dbReference type="Google" id="ProtNLM"/>
    </source>
</evidence>
<reference evidence="13 14" key="1">
    <citation type="submission" date="2018-11" db="EMBL/GenBank/DDBJ databases">
        <title>Genome assembly of Steccherinum ochraceum LE-BIN_3174, the white-rot fungus of the Steccherinaceae family (The Residual Polyporoid clade, Polyporales, Basidiomycota).</title>
        <authorList>
            <person name="Fedorova T.V."/>
            <person name="Glazunova O.A."/>
            <person name="Landesman E.O."/>
            <person name="Moiseenko K.V."/>
            <person name="Psurtseva N.V."/>
            <person name="Savinova O.S."/>
            <person name="Shakhova N.V."/>
            <person name="Tyazhelova T.V."/>
            <person name="Vasina D.V."/>
        </authorList>
    </citation>
    <scope>NUCLEOTIDE SEQUENCE [LARGE SCALE GENOMIC DNA]</scope>
    <source>
        <strain evidence="13 14">LE-BIN_3174</strain>
    </source>
</reference>
<dbReference type="GO" id="GO:0005506">
    <property type="term" value="F:iron ion binding"/>
    <property type="evidence" value="ECO:0007669"/>
    <property type="project" value="InterPro"/>
</dbReference>
<evidence type="ECO:0000256" key="4">
    <source>
        <dbReference type="ARBA" id="ARBA00022617"/>
    </source>
</evidence>
<dbReference type="Gene3D" id="1.10.630.10">
    <property type="entry name" value="Cytochrome P450"/>
    <property type="match status" value="1"/>
</dbReference>
<comment type="caution">
    <text evidence="13">The sequence shown here is derived from an EMBL/GenBank/DDBJ whole genome shotgun (WGS) entry which is preliminary data.</text>
</comment>
<accession>A0A4R0RB28</accession>
<keyword evidence="4" id="KW-0349">Heme</keyword>
<comment type="similarity">
    <text evidence="3">Belongs to the cytochrome P450 family.</text>
</comment>
<evidence type="ECO:0000256" key="9">
    <source>
        <dbReference type="ARBA" id="ARBA00023004"/>
    </source>
</evidence>
<name>A0A4R0RB28_9APHY</name>
<proteinExistence type="inferred from homology"/>
<evidence type="ECO:0000256" key="3">
    <source>
        <dbReference type="ARBA" id="ARBA00010617"/>
    </source>
</evidence>